<keyword evidence="2" id="KW-1185">Reference proteome</keyword>
<feature type="non-terminal residue" evidence="1">
    <location>
        <position position="1"/>
    </location>
</feature>
<name>A0ABN7WME3_GIGMA</name>
<evidence type="ECO:0000313" key="2">
    <source>
        <dbReference type="Proteomes" id="UP000789901"/>
    </source>
</evidence>
<proteinExistence type="predicted"/>
<protein>
    <submittedName>
        <fullName evidence="1">9606_t:CDS:1</fullName>
    </submittedName>
</protein>
<accession>A0ABN7WME3</accession>
<comment type="caution">
    <text evidence="1">The sequence shown here is derived from an EMBL/GenBank/DDBJ whole genome shotgun (WGS) entry which is preliminary data.</text>
</comment>
<reference evidence="1 2" key="1">
    <citation type="submission" date="2021-06" db="EMBL/GenBank/DDBJ databases">
        <authorList>
            <person name="Kallberg Y."/>
            <person name="Tangrot J."/>
            <person name="Rosling A."/>
        </authorList>
    </citation>
    <scope>NUCLEOTIDE SEQUENCE [LARGE SCALE GENOMIC DNA]</scope>
    <source>
        <strain evidence="1 2">120-4 pot B 10/14</strain>
    </source>
</reference>
<sequence length="163" mass="19459">LNGESKLLSPTYTPNISNISKWPDQLYYLKSRKEQTQINLEWEEFYFRIYHAKALYKEISGNGDEKEKKKMLSELIKQSIPNFDNLKNKLCEFSRWKKFYKLIVLLIEDPKLNAKNIPLEFCFQQFSGLGLTVNYLYEVQEQEFKNFLDSFVIKCVERFNGNN</sequence>
<evidence type="ECO:0000313" key="1">
    <source>
        <dbReference type="EMBL" id="CAG8835907.1"/>
    </source>
</evidence>
<organism evidence="1 2">
    <name type="scientific">Gigaspora margarita</name>
    <dbReference type="NCBI Taxonomy" id="4874"/>
    <lineage>
        <taxon>Eukaryota</taxon>
        <taxon>Fungi</taxon>
        <taxon>Fungi incertae sedis</taxon>
        <taxon>Mucoromycota</taxon>
        <taxon>Glomeromycotina</taxon>
        <taxon>Glomeromycetes</taxon>
        <taxon>Diversisporales</taxon>
        <taxon>Gigasporaceae</taxon>
        <taxon>Gigaspora</taxon>
    </lineage>
</organism>
<dbReference type="Proteomes" id="UP000789901">
    <property type="component" value="Unassembled WGS sequence"/>
</dbReference>
<gene>
    <name evidence="1" type="ORF">GMARGA_LOCUS32784</name>
</gene>
<dbReference type="EMBL" id="CAJVQB010052464">
    <property type="protein sequence ID" value="CAG8835907.1"/>
    <property type="molecule type" value="Genomic_DNA"/>
</dbReference>